<proteinExistence type="predicted"/>
<protein>
    <submittedName>
        <fullName evidence="2">Uncharacterized protein</fullName>
    </submittedName>
</protein>
<evidence type="ECO:0000313" key="2">
    <source>
        <dbReference type="EMBL" id="JAG52534.1"/>
    </source>
</evidence>
<sequence>MRSSEPPFEKRSNEVSVTPSNHRQQLLHEGLGNPPRDRCLPLTALPHSSPFKRFVELTPVIREEGGKQTTSTRSPSALLADRRHRTKKEDITKVASSVQPPCKKRTNDKRTRSEKRVFQHPCIGKTAIDPHS</sequence>
<feature type="compositionally biased region" description="Basic and acidic residues" evidence="1">
    <location>
        <begin position="108"/>
        <end position="117"/>
    </location>
</feature>
<name>A0A0K8SHG2_LYGHE</name>
<organism evidence="2">
    <name type="scientific">Lygus hesperus</name>
    <name type="common">Western plant bug</name>
    <dbReference type="NCBI Taxonomy" id="30085"/>
    <lineage>
        <taxon>Eukaryota</taxon>
        <taxon>Metazoa</taxon>
        <taxon>Ecdysozoa</taxon>
        <taxon>Arthropoda</taxon>
        <taxon>Hexapoda</taxon>
        <taxon>Insecta</taxon>
        <taxon>Pterygota</taxon>
        <taxon>Neoptera</taxon>
        <taxon>Paraneoptera</taxon>
        <taxon>Hemiptera</taxon>
        <taxon>Heteroptera</taxon>
        <taxon>Panheteroptera</taxon>
        <taxon>Cimicomorpha</taxon>
        <taxon>Miridae</taxon>
        <taxon>Mirini</taxon>
        <taxon>Lygus</taxon>
    </lineage>
</organism>
<dbReference type="AlphaFoldDB" id="A0A0K8SHG2"/>
<accession>A0A0K8SHG2</accession>
<feature type="compositionally biased region" description="Polar residues" evidence="1">
    <location>
        <begin position="14"/>
        <end position="24"/>
    </location>
</feature>
<feature type="region of interest" description="Disordered" evidence="1">
    <location>
        <begin position="1"/>
        <end position="37"/>
    </location>
</feature>
<feature type="region of interest" description="Disordered" evidence="1">
    <location>
        <begin position="62"/>
        <end position="132"/>
    </location>
</feature>
<reference evidence="2" key="1">
    <citation type="submission" date="2014-09" db="EMBL/GenBank/DDBJ databases">
        <authorList>
            <person name="Magalhaes I.L.F."/>
            <person name="Oliveira U."/>
            <person name="Santos F.R."/>
            <person name="Vidigal T.H.D.A."/>
            <person name="Brescovit A.D."/>
            <person name="Santos A.J."/>
        </authorList>
    </citation>
    <scope>NUCLEOTIDE SEQUENCE</scope>
</reference>
<evidence type="ECO:0000256" key="1">
    <source>
        <dbReference type="SAM" id="MobiDB-lite"/>
    </source>
</evidence>
<dbReference type="EMBL" id="GBRD01013292">
    <property type="protein sequence ID" value="JAG52534.1"/>
    <property type="molecule type" value="Transcribed_RNA"/>
</dbReference>